<accession>C8PFS3</accession>
<feature type="transmembrane region" description="Helical" evidence="7">
    <location>
        <begin position="295"/>
        <end position="315"/>
    </location>
</feature>
<evidence type="ECO:0000259" key="9">
    <source>
        <dbReference type="Pfam" id="PF02254"/>
    </source>
</evidence>
<feature type="transmembrane region" description="Helical" evidence="7">
    <location>
        <begin position="151"/>
        <end position="170"/>
    </location>
</feature>
<dbReference type="GO" id="GO:0016020">
    <property type="term" value="C:membrane"/>
    <property type="evidence" value="ECO:0007669"/>
    <property type="project" value="UniProtKB-SubCell"/>
</dbReference>
<sequence>MELVIELFLAITALAIVLNIVFKIFEIPTIIGYIVAGVCFSQIYSLSSVENAHMSELAEFGIVFLMFTIGLEFSFHHLMSMKKDVFFNGMLQVLGTGIILALIIDQAFGGNIKTVMIIGLALALSSTAIVLKTLNETGEINQNYGRKVLGILLFQDLAVIPILLMIDIFGSTDNTPVNYLILKTAVSAAIVVVILFVLGKFAFNRFLYYVVRTNSKEIFIATILFTVVGASFLAHVFGFSYTLGAFIAGMLIAETEYKHEIEADLTPFRDILLGLFFITIGMQINFEVIVSHYGLILLAIIVIMALKTVVIYAILFLSTGKRIALKAALSLCQIGEFALAIFSLLMSRDMLSKENGQILITVVTATMILTPFILKNLNKIANRFESKVEKLEDEEHKTQIPPMKNHIIVAGYGRIGQEVVLRLKDQGLLYVVAESDLELVDLGKSRGENIYFVNIMQKTAIDELHARDASVIILTIANQQKLDIVAKMLNGSNLKANIIVMHTGADPQSELQSEYGENFIFVKKERVVANALLQEALKCKLTQ</sequence>
<evidence type="ECO:0000259" key="8">
    <source>
        <dbReference type="Pfam" id="PF00999"/>
    </source>
</evidence>
<evidence type="ECO:0000313" key="11">
    <source>
        <dbReference type="Proteomes" id="UP000005709"/>
    </source>
</evidence>
<name>C8PFS3_9BACT</name>
<evidence type="ECO:0000256" key="2">
    <source>
        <dbReference type="ARBA" id="ARBA00005551"/>
    </source>
</evidence>
<dbReference type="RefSeq" id="WP_005870182.1">
    <property type="nucleotide sequence ID" value="NZ_ACYG01000019.1"/>
</dbReference>
<evidence type="ECO:0000256" key="6">
    <source>
        <dbReference type="ARBA" id="ARBA00023136"/>
    </source>
</evidence>
<dbReference type="GO" id="GO:0006813">
    <property type="term" value="P:potassium ion transport"/>
    <property type="evidence" value="ECO:0007669"/>
    <property type="project" value="InterPro"/>
</dbReference>
<dbReference type="EMBL" id="ACYG01000019">
    <property type="protein sequence ID" value="EEV17961.1"/>
    <property type="molecule type" value="Genomic_DNA"/>
</dbReference>
<dbReference type="Proteomes" id="UP000005709">
    <property type="component" value="Unassembled WGS sequence"/>
</dbReference>
<dbReference type="GO" id="GO:1902600">
    <property type="term" value="P:proton transmembrane transport"/>
    <property type="evidence" value="ECO:0007669"/>
    <property type="project" value="InterPro"/>
</dbReference>
<feature type="transmembrane region" description="Helical" evidence="7">
    <location>
        <begin position="31"/>
        <end position="49"/>
    </location>
</feature>
<proteinExistence type="inferred from homology"/>
<dbReference type="PANTHER" id="PTHR42751">
    <property type="entry name" value="SODIUM/HYDROGEN EXCHANGER FAMILY/TRKA DOMAIN PROTEIN"/>
    <property type="match status" value="1"/>
</dbReference>
<evidence type="ECO:0000256" key="4">
    <source>
        <dbReference type="ARBA" id="ARBA00022692"/>
    </source>
</evidence>
<protein>
    <submittedName>
        <fullName evidence="10">TrkA N-terminal domain protein</fullName>
    </submittedName>
</protein>
<keyword evidence="11" id="KW-1185">Reference proteome</keyword>
<feature type="transmembrane region" description="Helical" evidence="7">
    <location>
        <begin position="61"/>
        <end position="79"/>
    </location>
</feature>
<dbReference type="Pfam" id="PF02254">
    <property type="entry name" value="TrkA_N"/>
    <property type="match status" value="1"/>
</dbReference>
<dbReference type="GO" id="GO:0015297">
    <property type="term" value="F:antiporter activity"/>
    <property type="evidence" value="ECO:0007669"/>
    <property type="project" value="InterPro"/>
</dbReference>
<keyword evidence="4 7" id="KW-0812">Transmembrane</keyword>
<comment type="caution">
    <text evidence="10">The sequence shown here is derived from an EMBL/GenBank/DDBJ whole genome shotgun (WGS) entry which is preliminary data.</text>
</comment>
<dbReference type="InterPro" id="IPR006153">
    <property type="entry name" value="Cation/H_exchanger_TM"/>
</dbReference>
<dbReference type="PANTHER" id="PTHR42751:SF3">
    <property type="entry name" value="SODIUM_GLUTAMATE SYMPORTER"/>
    <property type="match status" value="1"/>
</dbReference>
<feature type="transmembrane region" description="Helical" evidence="7">
    <location>
        <begin position="358"/>
        <end position="377"/>
    </location>
</feature>
<evidence type="ECO:0000256" key="3">
    <source>
        <dbReference type="ARBA" id="ARBA00022448"/>
    </source>
</evidence>
<dbReference type="InterPro" id="IPR003148">
    <property type="entry name" value="RCK_N"/>
</dbReference>
<evidence type="ECO:0000256" key="1">
    <source>
        <dbReference type="ARBA" id="ARBA00004141"/>
    </source>
</evidence>
<gene>
    <name evidence="10" type="ORF">CAMGR0001_0715</name>
</gene>
<feature type="domain" description="RCK N-terminal" evidence="9">
    <location>
        <begin position="407"/>
        <end position="501"/>
    </location>
</feature>
<evidence type="ECO:0000256" key="7">
    <source>
        <dbReference type="SAM" id="Phobius"/>
    </source>
</evidence>
<feature type="transmembrane region" description="Helical" evidence="7">
    <location>
        <begin position="177"/>
        <end position="198"/>
    </location>
</feature>
<feature type="transmembrane region" description="Helical" evidence="7">
    <location>
        <begin position="7"/>
        <end position="25"/>
    </location>
</feature>
<reference evidence="10 11" key="1">
    <citation type="submission" date="2009-07" db="EMBL/GenBank/DDBJ databases">
        <authorList>
            <person name="Madupu R."/>
            <person name="Sebastian Y."/>
            <person name="Durkin A.S."/>
            <person name="Torralba M."/>
            <person name="Methe B."/>
            <person name="Sutton G.G."/>
            <person name="Strausberg R.L."/>
            <person name="Nelson K.E."/>
        </authorList>
    </citation>
    <scope>NUCLEOTIDE SEQUENCE [LARGE SCALE GENOMIC DNA]</scope>
    <source>
        <strain evidence="10 11">RM3268</strain>
    </source>
</reference>
<dbReference type="OrthoDB" id="9781411at2"/>
<feature type="transmembrane region" description="Helical" evidence="7">
    <location>
        <begin position="85"/>
        <end position="104"/>
    </location>
</feature>
<dbReference type="InterPro" id="IPR036291">
    <property type="entry name" value="NAD(P)-bd_dom_sf"/>
</dbReference>
<feature type="transmembrane region" description="Helical" evidence="7">
    <location>
        <begin position="218"/>
        <end position="251"/>
    </location>
</feature>
<feature type="transmembrane region" description="Helical" evidence="7">
    <location>
        <begin position="111"/>
        <end position="131"/>
    </location>
</feature>
<dbReference type="InterPro" id="IPR038770">
    <property type="entry name" value="Na+/solute_symporter_sf"/>
</dbReference>
<evidence type="ECO:0000313" key="10">
    <source>
        <dbReference type="EMBL" id="EEV17961.1"/>
    </source>
</evidence>
<evidence type="ECO:0000256" key="5">
    <source>
        <dbReference type="ARBA" id="ARBA00022989"/>
    </source>
</evidence>
<keyword evidence="6 7" id="KW-0472">Membrane</keyword>
<dbReference type="SUPFAM" id="SSF51735">
    <property type="entry name" value="NAD(P)-binding Rossmann-fold domains"/>
    <property type="match status" value="1"/>
</dbReference>
<dbReference type="AlphaFoldDB" id="C8PFS3"/>
<dbReference type="Pfam" id="PF00999">
    <property type="entry name" value="Na_H_Exchanger"/>
    <property type="match status" value="1"/>
</dbReference>
<keyword evidence="5 7" id="KW-1133">Transmembrane helix</keyword>
<feature type="transmembrane region" description="Helical" evidence="7">
    <location>
        <begin position="327"/>
        <end position="346"/>
    </location>
</feature>
<dbReference type="eggNOG" id="COG0475">
    <property type="taxonomic scope" value="Bacteria"/>
</dbReference>
<dbReference type="Gene3D" id="1.20.1530.20">
    <property type="match status" value="1"/>
</dbReference>
<comment type="subcellular location">
    <subcellularLocation>
        <location evidence="1">Membrane</location>
        <topology evidence="1">Multi-pass membrane protein</topology>
    </subcellularLocation>
</comment>
<comment type="similarity">
    <text evidence="2">Belongs to the monovalent cation:proton antiporter 2 (CPA2) transporter (TC 2.A.37) family.</text>
</comment>
<dbReference type="Gene3D" id="3.40.50.720">
    <property type="entry name" value="NAD(P)-binding Rossmann-like Domain"/>
    <property type="match status" value="1"/>
</dbReference>
<keyword evidence="3" id="KW-0813">Transport</keyword>
<dbReference type="STRING" id="824.CGRAC_1274"/>
<organism evidence="10 11">
    <name type="scientific">Campylobacter gracilis RM3268</name>
    <dbReference type="NCBI Taxonomy" id="553220"/>
    <lineage>
        <taxon>Bacteria</taxon>
        <taxon>Pseudomonadati</taxon>
        <taxon>Campylobacterota</taxon>
        <taxon>Epsilonproteobacteria</taxon>
        <taxon>Campylobacterales</taxon>
        <taxon>Campylobacteraceae</taxon>
        <taxon>Campylobacter</taxon>
    </lineage>
</organism>
<feature type="domain" description="Cation/H+ exchanger transmembrane" evidence="8">
    <location>
        <begin position="14"/>
        <end position="375"/>
    </location>
</feature>